<dbReference type="GO" id="GO:0043190">
    <property type="term" value="C:ATP-binding cassette (ABC) transporter complex"/>
    <property type="evidence" value="ECO:0007669"/>
    <property type="project" value="TreeGrafter"/>
</dbReference>
<evidence type="ECO:0000256" key="5">
    <source>
        <dbReference type="ARBA" id="ARBA00022741"/>
    </source>
</evidence>
<dbReference type="Proteomes" id="UP001215533">
    <property type="component" value="Chromosome"/>
</dbReference>
<dbReference type="AlphaFoldDB" id="A0A1B2A7N6"/>
<keyword evidence="4" id="KW-1003">Cell membrane</keyword>
<dbReference type="GO" id="GO:0016887">
    <property type="term" value="F:ATP hydrolysis activity"/>
    <property type="evidence" value="ECO:0007669"/>
    <property type="project" value="InterPro"/>
</dbReference>
<dbReference type="InterPro" id="IPR027417">
    <property type="entry name" value="P-loop_NTPase"/>
</dbReference>
<evidence type="ECO:0000256" key="3">
    <source>
        <dbReference type="ARBA" id="ARBA00022448"/>
    </source>
</evidence>
<protein>
    <submittedName>
        <fullName evidence="9">ABC transporter ATP-binding protein</fullName>
    </submittedName>
</protein>
<accession>A0A1B2A7N6</accession>
<dbReference type="PROSITE" id="PS50893">
    <property type="entry name" value="ABC_TRANSPORTER_2"/>
    <property type="match status" value="1"/>
</dbReference>
<dbReference type="GeneID" id="49610133"/>
<evidence type="ECO:0000256" key="1">
    <source>
        <dbReference type="ARBA" id="ARBA00004202"/>
    </source>
</evidence>
<evidence type="ECO:0000256" key="6">
    <source>
        <dbReference type="ARBA" id="ARBA00022840"/>
    </source>
</evidence>
<dbReference type="RefSeq" id="WP_004270501.1">
    <property type="nucleotide sequence ID" value="NZ_BJOQ01000009.1"/>
</dbReference>
<dbReference type="SUPFAM" id="SSF52540">
    <property type="entry name" value="P-loop containing nucleoside triphosphate hydrolases"/>
    <property type="match status" value="1"/>
</dbReference>
<evidence type="ECO:0000313" key="9">
    <source>
        <dbReference type="EMBL" id="WDC92307.1"/>
    </source>
</evidence>
<evidence type="ECO:0000256" key="4">
    <source>
        <dbReference type="ARBA" id="ARBA00022475"/>
    </source>
</evidence>
<sequence>MLNLQHIHYAYTQTDSLNDISLTIDAGEAVAFMGPNGSGKSTLFKLINGLIQPSAGQYYFKDQLVDARFLKKPAQATALHRAIGFVFQNSDVQLFNETVRAELAFGPEQMGLAPDEVQTRVDDCLALLQIEHLADRVPYQLSGGEKKLVALGSVLTMNPEIIVLDEPFNGLSAAYQTLIIHLLQQLNQAGKGILIASHNLAQVKQVAKRVVVFNEDHQVTHDLPLAKLEQEPELQRTLALL</sequence>
<dbReference type="EMBL" id="CP117683">
    <property type="protein sequence ID" value="WDC92307.1"/>
    <property type="molecule type" value="Genomic_DNA"/>
</dbReference>
<dbReference type="InterPro" id="IPR003439">
    <property type="entry name" value="ABC_transporter-like_ATP-bd"/>
</dbReference>
<dbReference type="PROSITE" id="PS00211">
    <property type="entry name" value="ABC_TRANSPORTER_1"/>
    <property type="match status" value="1"/>
</dbReference>
<keyword evidence="7" id="KW-1278">Translocase</keyword>
<keyword evidence="5" id="KW-0547">Nucleotide-binding</keyword>
<comment type="similarity">
    <text evidence="2">Belongs to the ABC transporter superfamily.</text>
</comment>
<dbReference type="InterPro" id="IPR017871">
    <property type="entry name" value="ABC_transporter-like_CS"/>
</dbReference>
<name>A0A1B2A7N6_LATCU</name>
<keyword evidence="3" id="KW-0813">Transport</keyword>
<dbReference type="GO" id="GO:0042626">
    <property type="term" value="F:ATPase-coupled transmembrane transporter activity"/>
    <property type="evidence" value="ECO:0007669"/>
    <property type="project" value="TreeGrafter"/>
</dbReference>
<dbReference type="InterPro" id="IPR003593">
    <property type="entry name" value="AAA+_ATPase"/>
</dbReference>
<gene>
    <name evidence="9" type="ORF">PSR33_01810</name>
</gene>
<keyword evidence="8" id="KW-0472">Membrane</keyword>
<reference evidence="9" key="1">
    <citation type="submission" date="2023-02" db="EMBL/GenBank/DDBJ databases">
        <title>Complete genome sequence of Lactobacillus curvatus CACC879 isolated from Pig feces.</title>
        <authorList>
            <person name="Park S."/>
            <person name="Park M.A."/>
            <person name="Kim D.-H."/>
            <person name="Kim Y."/>
        </authorList>
    </citation>
    <scope>NUCLEOTIDE SEQUENCE</scope>
    <source>
        <strain evidence="9">CACC879</strain>
    </source>
</reference>
<evidence type="ECO:0000313" key="10">
    <source>
        <dbReference type="Proteomes" id="UP001215533"/>
    </source>
</evidence>
<dbReference type="Gene3D" id="3.40.50.300">
    <property type="entry name" value="P-loop containing nucleotide triphosphate hydrolases"/>
    <property type="match status" value="1"/>
</dbReference>
<dbReference type="SMART" id="SM00382">
    <property type="entry name" value="AAA"/>
    <property type="match status" value="1"/>
</dbReference>
<dbReference type="OrthoDB" id="501320at2"/>
<evidence type="ECO:0000256" key="2">
    <source>
        <dbReference type="ARBA" id="ARBA00005417"/>
    </source>
</evidence>
<dbReference type="InterPro" id="IPR015856">
    <property type="entry name" value="ABC_transpr_CbiO/EcfA_su"/>
</dbReference>
<keyword evidence="6 9" id="KW-0067">ATP-binding</keyword>
<dbReference type="GO" id="GO:0005524">
    <property type="term" value="F:ATP binding"/>
    <property type="evidence" value="ECO:0007669"/>
    <property type="project" value="UniProtKB-KW"/>
</dbReference>
<dbReference type="PANTHER" id="PTHR43553:SF27">
    <property type="entry name" value="ENERGY-COUPLING FACTOR TRANSPORTER ATP-BINDING PROTEIN ECFA2"/>
    <property type="match status" value="1"/>
</dbReference>
<dbReference type="Pfam" id="PF00005">
    <property type="entry name" value="ABC_tran"/>
    <property type="match status" value="1"/>
</dbReference>
<evidence type="ECO:0000256" key="7">
    <source>
        <dbReference type="ARBA" id="ARBA00022967"/>
    </source>
</evidence>
<dbReference type="CDD" id="cd03225">
    <property type="entry name" value="ABC_cobalt_CbiO_domain1"/>
    <property type="match status" value="1"/>
</dbReference>
<proteinExistence type="inferred from homology"/>
<comment type="subcellular location">
    <subcellularLocation>
        <location evidence="1">Cell membrane</location>
        <topology evidence="1">Peripheral membrane protein</topology>
    </subcellularLocation>
</comment>
<evidence type="ECO:0000256" key="8">
    <source>
        <dbReference type="ARBA" id="ARBA00023136"/>
    </source>
</evidence>
<organism evidence="9 10">
    <name type="scientific">Latilactobacillus curvatus</name>
    <name type="common">Lactobacillus curvatus</name>
    <dbReference type="NCBI Taxonomy" id="28038"/>
    <lineage>
        <taxon>Bacteria</taxon>
        <taxon>Bacillati</taxon>
        <taxon>Bacillota</taxon>
        <taxon>Bacilli</taxon>
        <taxon>Lactobacillales</taxon>
        <taxon>Lactobacillaceae</taxon>
        <taxon>Latilactobacillus</taxon>
    </lineage>
</organism>
<dbReference type="InterPro" id="IPR050095">
    <property type="entry name" value="ECF_ABC_transporter_ATP-bd"/>
</dbReference>
<dbReference type="PANTHER" id="PTHR43553">
    <property type="entry name" value="HEAVY METAL TRANSPORTER"/>
    <property type="match status" value="1"/>
</dbReference>